<dbReference type="InterPro" id="IPR009057">
    <property type="entry name" value="Homeodomain-like_sf"/>
</dbReference>
<dbReference type="AlphaFoldDB" id="W3X3I9"/>
<dbReference type="InParanoid" id="W3X3I9"/>
<dbReference type="GO" id="GO:0070898">
    <property type="term" value="P:RNA polymerase III preinitiation complex assembly"/>
    <property type="evidence" value="ECO:0007669"/>
    <property type="project" value="TreeGrafter"/>
</dbReference>
<reference evidence="4" key="1">
    <citation type="journal article" date="2015" name="BMC Genomics">
        <title>Genomic and transcriptomic analysis of the endophytic fungus Pestalotiopsis fici reveals its lifestyle and high potential for synthesis of natural products.</title>
        <authorList>
            <person name="Wang X."/>
            <person name="Zhang X."/>
            <person name="Liu L."/>
            <person name="Xiang M."/>
            <person name="Wang W."/>
            <person name="Sun X."/>
            <person name="Che Y."/>
            <person name="Guo L."/>
            <person name="Liu G."/>
            <person name="Guo L."/>
            <person name="Wang C."/>
            <person name="Yin W.B."/>
            <person name="Stadler M."/>
            <person name="Zhang X."/>
            <person name="Liu X."/>
        </authorList>
    </citation>
    <scope>NUCLEOTIDE SEQUENCE [LARGE SCALE GENOMIC DNA]</scope>
    <source>
        <strain evidence="4">W106-1 / CGMCC3.15140</strain>
    </source>
</reference>
<dbReference type="PANTHER" id="PTHR22929:SF0">
    <property type="entry name" value="TRANSCRIPTION FACTOR TFIIIB COMPONENT B'' HOMOLOG"/>
    <property type="match status" value="1"/>
</dbReference>
<dbReference type="RefSeq" id="XP_007834268.1">
    <property type="nucleotide sequence ID" value="XM_007836077.1"/>
</dbReference>
<keyword evidence="4" id="KW-1185">Reference proteome</keyword>
<dbReference type="PANTHER" id="PTHR22929">
    <property type="entry name" value="RNA POLYMERASE III TRANSCRIPTION INITIATION FACTOR B"/>
    <property type="match status" value="1"/>
</dbReference>
<feature type="compositionally biased region" description="Polar residues" evidence="1">
    <location>
        <begin position="68"/>
        <end position="81"/>
    </location>
</feature>
<dbReference type="CDD" id="cd00167">
    <property type="entry name" value="SANT"/>
    <property type="match status" value="1"/>
</dbReference>
<evidence type="ECO:0000313" key="3">
    <source>
        <dbReference type="EMBL" id="ETS79967.1"/>
    </source>
</evidence>
<feature type="compositionally biased region" description="Low complexity" evidence="1">
    <location>
        <begin position="325"/>
        <end position="336"/>
    </location>
</feature>
<feature type="region of interest" description="Disordered" evidence="1">
    <location>
        <begin position="600"/>
        <end position="656"/>
    </location>
</feature>
<feature type="region of interest" description="Disordered" evidence="1">
    <location>
        <begin position="1"/>
        <end position="367"/>
    </location>
</feature>
<feature type="domain" description="Myb-like" evidence="2">
    <location>
        <begin position="498"/>
        <end position="546"/>
    </location>
</feature>
<accession>W3X3I9</accession>
<feature type="compositionally biased region" description="Acidic residues" evidence="1">
    <location>
        <begin position="635"/>
        <end position="646"/>
    </location>
</feature>
<dbReference type="OrthoDB" id="272624at2759"/>
<organism evidence="3 4">
    <name type="scientific">Pestalotiopsis fici (strain W106-1 / CGMCC3.15140)</name>
    <dbReference type="NCBI Taxonomy" id="1229662"/>
    <lineage>
        <taxon>Eukaryota</taxon>
        <taxon>Fungi</taxon>
        <taxon>Dikarya</taxon>
        <taxon>Ascomycota</taxon>
        <taxon>Pezizomycotina</taxon>
        <taxon>Sordariomycetes</taxon>
        <taxon>Xylariomycetidae</taxon>
        <taxon>Amphisphaeriales</taxon>
        <taxon>Sporocadaceae</taxon>
        <taxon>Pestalotiopsis</taxon>
    </lineage>
</organism>
<feature type="compositionally biased region" description="Polar residues" evidence="1">
    <location>
        <begin position="252"/>
        <end position="270"/>
    </location>
</feature>
<evidence type="ECO:0000259" key="2">
    <source>
        <dbReference type="SMART" id="SM00717"/>
    </source>
</evidence>
<dbReference type="Pfam" id="PF15963">
    <property type="entry name" value="Myb_DNA-bind_7"/>
    <property type="match status" value="1"/>
</dbReference>
<dbReference type="STRING" id="1229662.W3X3I9"/>
<dbReference type="SMART" id="SM00717">
    <property type="entry name" value="SANT"/>
    <property type="match status" value="1"/>
</dbReference>
<dbReference type="GO" id="GO:0000126">
    <property type="term" value="C:transcription factor TFIIIB complex"/>
    <property type="evidence" value="ECO:0007669"/>
    <property type="project" value="TreeGrafter"/>
</dbReference>
<dbReference type="Gene3D" id="1.10.10.60">
    <property type="entry name" value="Homeodomain-like"/>
    <property type="match status" value="1"/>
</dbReference>
<feature type="compositionally biased region" description="Polar residues" evidence="1">
    <location>
        <begin position="162"/>
        <end position="216"/>
    </location>
</feature>
<dbReference type="KEGG" id="pfy:PFICI_07496"/>
<feature type="compositionally biased region" description="Basic residues" evidence="1">
    <location>
        <begin position="305"/>
        <end position="314"/>
    </location>
</feature>
<dbReference type="InterPro" id="IPR001005">
    <property type="entry name" value="SANT/Myb"/>
</dbReference>
<dbReference type="InterPro" id="IPR039467">
    <property type="entry name" value="TFIIIB_B''_Myb"/>
</dbReference>
<feature type="region of interest" description="Disordered" evidence="1">
    <location>
        <begin position="388"/>
        <end position="443"/>
    </location>
</feature>
<protein>
    <recommendedName>
        <fullName evidence="2">Myb-like domain-containing protein</fullName>
    </recommendedName>
</protein>
<dbReference type="EMBL" id="KI912113">
    <property type="protein sequence ID" value="ETS79967.1"/>
    <property type="molecule type" value="Genomic_DNA"/>
</dbReference>
<feature type="compositionally biased region" description="Basic residues" evidence="1">
    <location>
        <begin position="277"/>
        <end position="286"/>
    </location>
</feature>
<feature type="compositionally biased region" description="Polar residues" evidence="1">
    <location>
        <begin position="428"/>
        <end position="437"/>
    </location>
</feature>
<feature type="compositionally biased region" description="Basic and acidic residues" evidence="1">
    <location>
        <begin position="388"/>
        <end position="403"/>
    </location>
</feature>
<dbReference type="GO" id="GO:0001156">
    <property type="term" value="F:TFIIIC-class transcription factor complex binding"/>
    <property type="evidence" value="ECO:0007669"/>
    <property type="project" value="TreeGrafter"/>
</dbReference>
<dbReference type="SUPFAM" id="SSF46689">
    <property type="entry name" value="Homeodomain-like"/>
    <property type="match status" value="1"/>
</dbReference>
<feature type="compositionally biased region" description="Basic and acidic residues" evidence="1">
    <location>
        <begin position="600"/>
        <end position="634"/>
    </location>
</feature>
<evidence type="ECO:0000256" key="1">
    <source>
        <dbReference type="SAM" id="MobiDB-lite"/>
    </source>
</evidence>
<gene>
    <name evidence="3" type="ORF">PFICI_07496</name>
</gene>
<feature type="compositionally biased region" description="Polar residues" evidence="1">
    <location>
        <begin position="26"/>
        <end position="42"/>
    </location>
</feature>
<feature type="compositionally biased region" description="Polar residues" evidence="1">
    <location>
        <begin position="225"/>
        <end position="244"/>
    </location>
</feature>
<dbReference type="Proteomes" id="UP000030651">
    <property type="component" value="Unassembled WGS sequence"/>
</dbReference>
<dbReference type="GeneID" id="19272509"/>
<name>W3X3I9_PESFW</name>
<dbReference type="eggNOG" id="KOG2009">
    <property type="taxonomic scope" value="Eukaryota"/>
</dbReference>
<dbReference type="OMA" id="EDQHAKE"/>
<proteinExistence type="predicted"/>
<feature type="compositionally biased region" description="Polar residues" evidence="1">
    <location>
        <begin position="111"/>
        <end position="120"/>
    </location>
</feature>
<sequence>MSSMLKRSGGLAFKPKAGRRPGAASATASQNTTRAPTAELSQTPVPASTPTPAPIPTASSTVEERTSNLKQSNATAVTANEPNAVPTPPPSKPAEPEAPEVVALAKPTPPAITTSNEAEISSSEGNSTNSNVTSGSLPATATSRNAGPAPEETRLDPALANLNKSVPDASSSAPLPLDSTSSNTETQSSVSQPTNTPTVSRTDVTGDTLITASTLVVPNAGLPSPATTAISQPSAQSDPALTSPSPLPIPGSAQNSANPTPPLTNGTAIDSSVEAPKKKRQYKKRKQLVEGQATETGEDGAAPPKPKRQRKKKITTTEAGQDGQPAANGEAAPAAPKRVRRRQTTPNPEDIPEDGRPDHTTTKIGDLTRDLGIGKKFKHADLIVERQRQARHDAKLRKIEKQKVAMGKLAPEDSQANDSRAGTPAAADNNNSDQATKANRGPGIDFDIIDGQIMINQSSLVINQHAAEGDVQLETVEEDEFTHLTTSASYLRPSRAMGSNQWDDADTEKFYKYLKMFGTDFETISHMFPGRNRRQIKLKFNREEKHRPNRVNAAIMARGEKRVAIDIDEYRASRVSDENWITPDKFNAEQELIRKEQEKELEARRQERRDLGLLEDDPATKKTGDDEKGAAEHGEEVEEMLIDDADVGGTSTMITT</sequence>
<dbReference type="HOGENOM" id="CLU_022548_1_0_1"/>
<feature type="compositionally biased region" description="Basic and acidic residues" evidence="1">
    <location>
        <begin position="353"/>
        <end position="367"/>
    </location>
</feature>
<feature type="compositionally biased region" description="Low complexity" evidence="1">
    <location>
        <begin position="121"/>
        <end position="136"/>
    </location>
</feature>
<evidence type="ECO:0000313" key="4">
    <source>
        <dbReference type="Proteomes" id="UP000030651"/>
    </source>
</evidence>